<dbReference type="PANTHER" id="PTHR44688:SF16">
    <property type="entry name" value="DNA-BINDING TRANSCRIPTIONAL ACTIVATOR DEVR_DOSR"/>
    <property type="match status" value="1"/>
</dbReference>
<dbReference type="InterPro" id="IPR016032">
    <property type="entry name" value="Sig_transdc_resp-reg_C-effctor"/>
</dbReference>
<dbReference type="EMBL" id="PTIX01000040">
    <property type="protein sequence ID" value="PPK61608.1"/>
    <property type="molecule type" value="Genomic_DNA"/>
</dbReference>
<name>A0A2S6GC28_9PSEU</name>
<dbReference type="GO" id="GO:0006355">
    <property type="term" value="P:regulation of DNA-templated transcription"/>
    <property type="evidence" value="ECO:0007669"/>
    <property type="project" value="InterPro"/>
</dbReference>
<reference evidence="5 6" key="1">
    <citation type="submission" date="2018-02" db="EMBL/GenBank/DDBJ databases">
        <title>Genomic Encyclopedia of Archaeal and Bacterial Type Strains, Phase II (KMG-II): from individual species to whole genera.</title>
        <authorList>
            <person name="Goeker M."/>
        </authorList>
    </citation>
    <scope>NUCLEOTIDE SEQUENCE [LARGE SCALE GENOMIC DNA]</scope>
    <source>
        <strain evidence="5 6">YU 961-1</strain>
    </source>
</reference>
<dbReference type="PROSITE" id="PS50043">
    <property type="entry name" value="HTH_LUXR_2"/>
    <property type="match status" value="1"/>
</dbReference>
<keyword evidence="3" id="KW-0804">Transcription</keyword>
<dbReference type="Proteomes" id="UP000239203">
    <property type="component" value="Unassembled WGS sequence"/>
</dbReference>
<evidence type="ECO:0000256" key="1">
    <source>
        <dbReference type="ARBA" id="ARBA00023015"/>
    </source>
</evidence>
<dbReference type="SUPFAM" id="SSF46894">
    <property type="entry name" value="C-terminal effector domain of the bipartite response regulators"/>
    <property type="match status" value="1"/>
</dbReference>
<sequence length="212" mass="23372">MQMLEQSRTPVLVRATDPILRNGVHMALRTRQEVWLVDEDDATPEAVALVVTDRFDDRAGQLLKTLQCRGFAKVVLVAGDLDDTEILTAVEGGVCAVARRADTTPEVLVRLVKAASAGEGALPPDLLGRLLNRVSRLQRHVLEPRGLHLAGITNRETEVLRLVASGLSTKEIADKLCYSQRTVKSILHDVTNRFQLRNRSHAVAYALREGLI</sequence>
<organism evidence="5 6">
    <name type="scientific">Actinokineospora auranticolor</name>
    <dbReference type="NCBI Taxonomy" id="155976"/>
    <lineage>
        <taxon>Bacteria</taxon>
        <taxon>Bacillati</taxon>
        <taxon>Actinomycetota</taxon>
        <taxon>Actinomycetes</taxon>
        <taxon>Pseudonocardiales</taxon>
        <taxon>Pseudonocardiaceae</taxon>
        <taxon>Actinokineospora</taxon>
    </lineage>
</organism>
<keyword evidence="1" id="KW-0805">Transcription regulation</keyword>
<gene>
    <name evidence="5" type="ORF">CLV40_14039</name>
</gene>
<accession>A0A2S6GC28</accession>
<comment type="caution">
    <text evidence="5">The sequence shown here is derived from an EMBL/GenBank/DDBJ whole genome shotgun (WGS) entry which is preliminary data.</text>
</comment>
<keyword evidence="6" id="KW-1185">Reference proteome</keyword>
<proteinExistence type="predicted"/>
<dbReference type="Pfam" id="PF00196">
    <property type="entry name" value="GerE"/>
    <property type="match status" value="1"/>
</dbReference>
<dbReference type="GO" id="GO:0003677">
    <property type="term" value="F:DNA binding"/>
    <property type="evidence" value="ECO:0007669"/>
    <property type="project" value="UniProtKB-KW"/>
</dbReference>
<dbReference type="PRINTS" id="PR00038">
    <property type="entry name" value="HTHLUXR"/>
</dbReference>
<dbReference type="SMART" id="SM00421">
    <property type="entry name" value="HTH_LUXR"/>
    <property type="match status" value="1"/>
</dbReference>
<dbReference type="InterPro" id="IPR000792">
    <property type="entry name" value="Tscrpt_reg_LuxR_C"/>
</dbReference>
<dbReference type="CDD" id="cd06170">
    <property type="entry name" value="LuxR_C_like"/>
    <property type="match status" value="1"/>
</dbReference>
<evidence type="ECO:0000313" key="5">
    <source>
        <dbReference type="EMBL" id="PPK61608.1"/>
    </source>
</evidence>
<protein>
    <submittedName>
        <fullName evidence="5">DNA-binding NarL/FixJ family response regulator</fullName>
    </submittedName>
</protein>
<dbReference type="Gene3D" id="3.40.50.2300">
    <property type="match status" value="1"/>
</dbReference>
<evidence type="ECO:0000256" key="2">
    <source>
        <dbReference type="ARBA" id="ARBA00023125"/>
    </source>
</evidence>
<evidence type="ECO:0000313" key="6">
    <source>
        <dbReference type="Proteomes" id="UP000239203"/>
    </source>
</evidence>
<evidence type="ECO:0000256" key="3">
    <source>
        <dbReference type="ARBA" id="ARBA00023163"/>
    </source>
</evidence>
<dbReference type="PANTHER" id="PTHR44688">
    <property type="entry name" value="DNA-BINDING TRANSCRIPTIONAL ACTIVATOR DEVR_DOSR"/>
    <property type="match status" value="1"/>
</dbReference>
<keyword evidence="2 5" id="KW-0238">DNA-binding</keyword>
<dbReference type="AlphaFoldDB" id="A0A2S6GC28"/>
<feature type="domain" description="HTH luxR-type" evidence="4">
    <location>
        <begin position="145"/>
        <end position="210"/>
    </location>
</feature>
<evidence type="ECO:0000259" key="4">
    <source>
        <dbReference type="PROSITE" id="PS50043"/>
    </source>
</evidence>